<proteinExistence type="predicted"/>
<name>A0A6G1LHV2_9PEZI</name>
<dbReference type="OrthoDB" id="3350591at2759"/>
<reference evidence="1" key="1">
    <citation type="journal article" date="2020" name="Stud. Mycol.">
        <title>101 Dothideomycetes genomes: a test case for predicting lifestyles and emergence of pathogens.</title>
        <authorList>
            <person name="Haridas S."/>
            <person name="Albert R."/>
            <person name="Binder M."/>
            <person name="Bloem J."/>
            <person name="Labutti K."/>
            <person name="Salamov A."/>
            <person name="Andreopoulos B."/>
            <person name="Baker S."/>
            <person name="Barry K."/>
            <person name="Bills G."/>
            <person name="Bluhm B."/>
            <person name="Cannon C."/>
            <person name="Castanera R."/>
            <person name="Culley D."/>
            <person name="Daum C."/>
            <person name="Ezra D."/>
            <person name="Gonzalez J."/>
            <person name="Henrissat B."/>
            <person name="Kuo A."/>
            <person name="Liang C."/>
            <person name="Lipzen A."/>
            <person name="Lutzoni F."/>
            <person name="Magnuson J."/>
            <person name="Mondo S."/>
            <person name="Nolan M."/>
            <person name="Ohm R."/>
            <person name="Pangilinan J."/>
            <person name="Park H.-J."/>
            <person name="Ramirez L."/>
            <person name="Alfaro M."/>
            <person name="Sun H."/>
            <person name="Tritt A."/>
            <person name="Yoshinaga Y."/>
            <person name="Zwiers L.-H."/>
            <person name="Turgeon B."/>
            <person name="Goodwin S."/>
            <person name="Spatafora J."/>
            <person name="Crous P."/>
            <person name="Grigoriev I."/>
        </authorList>
    </citation>
    <scope>NUCLEOTIDE SEQUENCE</scope>
    <source>
        <strain evidence="1">CBS 116005</strain>
    </source>
</reference>
<protein>
    <submittedName>
        <fullName evidence="1">Uncharacterized protein</fullName>
    </submittedName>
</protein>
<dbReference type="InterPro" id="IPR022085">
    <property type="entry name" value="OpdG"/>
</dbReference>
<dbReference type="PANTHER" id="PTHR38797">
    <property type="entry name" value="NUCLEAR PORE COMPLEX PROTEIN NUP85-RELATED"/>
    <property type="match status" value="1"/>
</dbReference>
<accession>A0A6G1LHV2</accession>
<dbReference type="AlphaFoldDB" id="A0A6G1LHV2"/>
<dbReference type="EMBL" id="ML995816">
    <property type="protein sequence ID" value="KAF2772152.1"/>
    <property type="molecule type" value="Genomic_DNA"/>
</dbReference>
<gene>
    <name evidence="1" type="ORF">EJ03DRAFT_214274</name>
</gene>
<sequence length="294" mass="32971">MTDLSARPPSAVDIDFAAVVQRLHDIRTNFKDIEESQLIFELINGQQTAIGVVQSISQHVPSFDHLEKLQSMIINLAIEVPFTQPSLVSLLEAFYSCSNKEIHNGIWGTFGMNEGDLHSSLMHDETSAEAYLNINGFEARLWQAMGEEVEDFVYGSLIGNLARSIDREEPDDHFHHTPDVGIAAACLWMIHGGERAWRLSTGDYHDEEAKDWRGDLWRGRRGYSVERWRLWKRRFEDAVEGRVGRVGRETKRLAGAAVANMEAVEGRVEGVGRETKRLAGAAVANMEAVEILGP</sequence>
<dbReference type="Pfam" id="PF12311">
    <property type="entry name" value="DUF3632"/>
    <property type="match status" value="1"/>
</dbReference>
<dbReference type="Proteomes" id="UP000799436">
    <property type="component" value="Unassembled WGS sequence"/>
</dbReference>
<organism evidence="1 2">
    <name type="scientific">Teratosphaeria nubilosa</name>
    <dbReference type="NCBI Taxonomy" id="161662"/>
    <lineage>
        <taxon>Eukaryota</taxon>
        <taxon>Fungi</taxon>
        <taxon>Dikarya</taxon>
        <taxon>Ascomycota</taxon>
        <taxon>Pezizomycotina</taxon>
        <taxon>Dothideomycetes</taxon>
        <taxon>Dothideomycetidae</taxon>
        <taxon>Mycosphaerellales</taxon>
        <taxon>Teratosphaeriaceae</taxon>
        <taxon>Teratosphaeria</taxon>
    </lineage>
</organism>
<dbReference type="PANTHER" id="PTHR38797:SF4">
    <property type="entry name" value="NUCLEAR PORE COMPLEX PROTEIN NUP85"/>
    <property type="match status" value="1"/>
</dbReference>
<evidence type="ECO:0000313" key="1">
    <source>
        <dbReference type="EMBL" id="KAF2772152.1"/>
    </source>
</evidence>
<evidence type="ECO:0000313" key="2">
    <source>
        <dbReference type="Proteomes" id="UP000799436"/>
    </source>
</evidence>
<dbReference type="InterPro" id="IPR053204">
    <property type="entry name" value="Oxopyrrolidines_Biosynth-assoc"/>
</dbReference>
<keyword evidence="2" id="KW-1185">Reference proteome</keyword>